<organism evidence="6">
    <name type="scientific">Menopon gallinae</name>
    <name type="common">poultry shaft louse</name>
    <dbReference type="NCBI Taxonomy" id="328185"/>
    <lineage>
        <taxon>Eukaryota</taxon>
        <taxon>Metazoa</taxon>
        <taxon>Ecdysozoa</taxon>
        <taxon>Arthropoda</taxon>
        <taxon>Hexapoda</taxon>
        <taxon>Insecta</taxon>
        <taxon>Pterygota</taxon>
        <taxon>Neoptera</taxon>
        <taxon>Paraneoptera</taxon>
        <taxon>Psocodea</taxon>
        <taxon>Troctomorpha</taxon>
        <taxon>Phthiraptera</taxon>
        <taxon>Amblycera</taxon>
        <taxon>Menoponidae</taxon>
        <taxon>Menopon</taxon>
    </lineage>
</organism>
<dbReference type="InterPro" id="IPR044926">
    <property type="entry name" value="RGS_subdomain_2"/>
</dbReference>
<sequence length="1055" mass="120422">MQTPILGWGSLILALSVVNFGAWYTFLTVFCLLIFLSGGLLFLYTTNEKDTRSWQQKVTPQISSCNVMKTGLRKVLDQIAQTGPLPRYDKRLTGSHLIDQHLQDIIGYLIRDYVYPWYDIISDDDDVCYYIRGSGQKIIVNIAGRMKEVDWIPYLTTRLVDDAASHLRLYRQACAKTRLMQKTIEEAKQKNINDSYKPQTLQSFKTTTEQSSAELKQYQCHSRSPSGSNITAPSSAGHSRNNSSSGVSLSSNKSNDGSHKSSHFKTNSNESDSSSIDLESVFFDLELAMEKNMLCRDVVCTERDLEKRFLQDFMDVLLFLLLPSSDFHCLSLRFILRDLLIGGVLLPLINILTDPDYINLTIIWLCKDFPLTPEAFLMTLRTTDSVDELQATREIVSREISFLRSRDSGGDDDAVIKQQLSSLLYVRKVLDNRIGRLDQGLDNDSSGVSVDNLLAPGAKLVTLPLDFILKNNVALSYLIDYMTGIQHQSYLFFYLNIEVWKVSVEQLMEDQELQRLGAEAKGSEYTNKQSDYGSTLDSMREAAHSIYTQYLSDKASTKIKIAEELVTELWGRINNKPVSCNWFDDIQTAVYYKLQNNEKFLPGFHKSSNYVKLLSELELLKDNLLVDDNDEDTHSLDNLSLSDNASLLSLETADSSEQVLDEQPIIIKAKEPPATHGEGKFVLAAEIIDTGVVQDRGKTYGIYALIVNKTFENGFIEKWHVYRRYSDFYELHQKVKEAYSDLGKLTFPGKKTFHNMDRAILEKRMKMLNDYLQILLQRGVIDSHKMLLAMLLAFLEPGEYDKSSGPFAKTFDTLVNPLKSSMRTVGQAVRTMPDNLLNTVDEVFDGITKVFQNRSKNFDDPMKVGSTIHQETDDNIPLRIMLLLMDEVFDLKSRNQWLRRRIVTLLRQIIRTMFGDIVNKKILDYVAILTCPEQVASYLDRLKQSMWPNGYRAVPTIRDESTRLRTRVLAKTALLSSLSDELKHIIGSETTRRGLMRVFHLFQHPVLNRRILYVLIEGILETSFPDHNFPSIFQKLHSRSPRVGPDTMKTQNKTS</sequence>
<dbReference type="PANTHER" id="PTHR22775:SF3">
    <property type="entry name" value="SORTING NEXIN-13"/>
    <property type="match status" value="1"/>
</dbReference>
<protein>
    <recommendedName>
        <fullName evidence="7">Sorting nexin-13</fullName>
    </recommendedName>
</protein>
<evidence type="ECO:0000259" key="4">
    <source>
        <dbReference type="PROSITE" id="PS50195"/>
    </source>
</evidence>
<dbReference type="InterPro" id="IPR001683">
    <property type="entry name" value="PX_dom"/>
</dbReference>
<feature type="compositionally biased region" description="Low complexity" evidence="2">
    <location>
        <begin position="234"/>
        <end position="255"/>
    </location>
</feature>
<dbReference type="PROSITE" id="PS50195">
    <property type="entry name" value="PX"/>
    <property type="match status" value="1"/>
</dbReference>
<accession>A0AAW2I552</accession>
<dbReference type="SMART" id="SM00312">
    <property type="entry name" value="PX"/>
    <property type="match status" value="1"/>
</dbReference>
<feature type="compositionally biased region" description="Polar residues" evidence="2">
    <location>
        <begin position="215"/>
        <end position="233"/>
    </location>
</feature>
<feature type="domain" description="PXA" evidence="5">
    <location>
        <begin position="95"/>
        <end position="370"/>
    </location>
</feature>
<dbReference type="EMBL" id="JARGDH010000002">
    <property type="protein sequence ID" value="KAL0277364.1"/>
    <property type="molecule type" value="Genomic_DNA"/>
</dbReference>
<feature type="region of interest" description="Disordered" evidence="2">
    <location>
        <begin position="215"/>
        <end position="274"/>
    </location>
</feature>
<dbReference type="PANTHER" id="PTHR22775">
    <property type="entry name" value="SORTING NEXIN"/>
    <property type="match status" value="1"/>
</dbReference>
<evidence type="ECO:0000313" key="6">
    <source>
        <dbReference type="EMBL" id="KAL0277364.1"/>
    </source>
</evidence>
<dbReference type="Gene3D" id="3.30.1520.10">
    <property type="entry name" value="Phox-like domain"/>
    <property type="match status" value="1"/>
</dbReference>
<dbReference type="PROSITE" id="PS50132">
    <property type="entry name" value="RGS"/>
    <property type="match status" value="1"/>
</dbReference>
<dbReference type="Pfam" id="PF08628">
    <property type="entry name" value="Nexin_C"/>
    <property type="match status" value="1"/>
</dbReference>
<evidence type="ECO:0000259" key="5">
    <source>
        <dbReference type="PROSITE" id="PS51207"/>
    </source>
</evidence>
<dbReference type="InterPro" id="IPR003114">
    <property type="entry name" value="Phox_assoc"/>
</dbReference>
<dbReference type="Gene3D" id="1.10.167.10">
    <property type="entry name" value="Regulator of G-protein Signalling 4, domain 2"/>
    <property type="match status" value="1"/>
</dbReference>
<reference evidence="6" key="1">
    <citation type="journal article" date="2024" name="Gigascience">
        <title>Chromosome-level genome of the poultry shaft louse Menopon gallinae provides insight into the host-switching and adaptive evolution of parasitic lice.</title>
        <authorList>
            <person name="Xu Y."/>
            <person name="Ma L."/>
            <person name="Liu S."/>
            <person name="Liang Y."/>
            <person name="Liu Q."/>
            <person name="He Z."/>
            <person name="Tian L."/>
            <person name="Duan Y."/>
            <person name="Cai W."/>
            <person name="Li H."/>
            <person name="Song F."/>
        </authorList>
    </citation>
    <scope>NUCLEOTIDE SEQUENCE</scope>
    <source>
        <strain evidence="6">Cailab_2023a</strain>
    </source>
</reference>
<dbReference type="Pfam" id="PF00787">
    <property type="entry name" value="PX"/>
    <property type="match status" value="1"/>
</dbReference>
<dbReference type="SUPFAM" id="SSF64268">
    <property type="entry name" value="PX domain"/>
    <property type="match status" value="1"/>
</dbReference>
<proteinExistence type="inferred from homology"/>
<dbReference type="InterPro" id="IPR013937">
    <property type="entry name" value="Sorting_nexin_C"/>
</dbReference>
<gene>
    <name evidence="6" type="ORF">PYX00_004681</name>
</gene>
<dbReference type="AlphaFoldDB" id="A0AAW2I552"/>
<evidence type="ECO:0000259" key="3">
    <source>
        <dbReference type="PROSITE" id="PS50132"/>
    </source>
</evidence>
<dbReference type="PROSITE" id="PS51207">
    <property type="entry name" value="PXA"/>
    <property type="match status" value="1"/>
</dbReference>
<dbReference type="GO" id="GO:0005769">
    <property type="term" value="C:early endosome"/>
    <property type="evidence" value="ECO:0007669"/>
    <property type="project" value="TreeGrafter"/>
</dbReference>
<comment type="caution">
    <text evidence="6">The sequence shown here is derived from an EMBL/GenBank/DDBJ whole genome shotgun (WGS) entry which is preliminary data.</text>
</comment>
<dbReference type="InterPro" id="IPR036305">
    <property type="entry name" value="RGS_sf"/>
</dbReference>
<comment type="similarity">
    <text evidence="1">Belongs to the sorting nexin family.</text>
</comment>
<feature type="domain" description="PX" evidence="4">
    <location>
        <begin position="681"/>
        <end position="802"/>
    </location>
</feature>
<dbReference type="CDD" id="cd06873">
    <property type="entry name" value="PX_SNX13"/>
    <property type="match status" value="1"/>
</dbReference>
<evidence type="ECO:0000256" key="1">
    <source>
        <dbReference type="ARBA" id="ARBA00010883"/>
    </source>
</evidence>
<feature type="compositionally biased region" description="Polar residues" evidence="2">
    <location>
        <begin position="264"/>
        <end position="274"/>
    </location>
</feature>
<dbReference type="SUPFAM" id="SSF48097">
    <property type="entry name" value="Regulator of G-protein signaling, RGS"/>
    <property type="match status" value="1"/>
</dbReference>
<name>A0AAW2I552_9NEOP</name>
<evidence type="ECO:0000256" key="2">
    <source>
        <dbReference type="SAM" id="MobiDB-lite"/>
    </source>
</evidence>
<dbReference type="SMART" id="SM00315">
    <property type="entry name" value="RGS"/>
    <property type="match status" value="1"/>
</dbReference>
<dbReference type="InterPro" id="IPR016137">
    <property type="entry name" value="RGS"/>
</dbReference>
<dbReference type="Pfam" id="PF00615">
    <property type="entry name" value="RGS"/>
    <property type="match status" value="1"/>
</dbReference>
<dbReference type="Pfam" id="PF02194">
    <property type="entry name" value="PXA"/>
    <property type="match status" value="2"/>
</dbReference>
<feature type="domain" description="RGS" evidence="3">
    <location>
        <begin position="464"/>
        <end position="597"/>
    </location>
</feature>
<dbReference type="GO" id="GO:0035091">
    <property type="term" value="F:phosphatidylinositol binding"/>
    <property type="evidence" value="ECO:0007669"/>
    <property type="project" value="InterPro"/>
</dbReference>
<evidence type="ECO:0008006" key="7">
    <source>
        <dbReference type="Google" id="ProtNLM"/>
    </source>
</evidence>
<dbReference type="SMART" id="SM00313">
    <property type="entry name" value="PXA"/>
    <property type="match status" value="1"/>
</dbReference>
<dbReference type="InterPro" id="IPR036871">
    <property type="entry name" value="PX_dom_sf"/>
</dbReference>
<dbReference type="InterPro" id="IPR037437">
    <property type="entry name" value="SNX13_PX"/>
</dbReference>